<feature type="domain" description="J" evidence="1">
    <location>
        <begin position="1248"/>
        <end position="1305"/>
    </location>
</feature>
<name>A0ABN7SN38_OIKDI</name>
<dbReference type="Proteomes" id="UP001158576">
    <property type="component" value="Chromosome 1"/>
</dbReference>
<dbReference type="InterPro" id="IPR016024">
    <property type="entry name" value="ARM-type_fold"/>
</dbReference>
<dbReference type="SUPFAM" id="SSF48371">
    <property type="entry name" value="ARM repeat"/>
    <property type="match status" value="3"/>
</dbReference>
<dbReference type="PROSITE" id="PS50076">
    <property type="entry name" value="DNAJ_2"/>
    <property type="match status" value="1"/>
</dbReference>
<dbReference type="InterPro" id="IPR044978">
    <property type="entry name" value="GRV2/DNAJC13"/>
</dbReference>
<keyword evidence="3" id="KW-1185">Reference proteome</keyword>
<organism evidence="2 3">
    <name type="scientific">Oikopleura dioica</name>
    <name type="common">Tunicate</name>
    <dbReference type="NCBI Taxonomy" id="34765"/>
    <lineage>
        <taxon>Eukaryota</taxon>
        <taxon>Metazoa</taxon>
        <taxon>Chordata</taxon>
        <taxon>Tunicata</taxon>
        <taxon>Appendicularia</taxon>
        <taxon>Copelata</taxon>
        <taxon>Oikopleuridae</taxon>
        <taxon>Oikopleura</taxon>
    </lineage>
</organism>
<gene>
    <name evidence="2" type="ORF">OKIOD_LOCUS10262</name>
</gene>
<dbReference type="EMBL" id="OU015566">
    <property type="protein sequence ID" value="CAG5104740.1"/>
    <property type="molecule type" value="Genomic_DNA"/>
</dbReference>
<dbReference type="Pfam" id="PF00226">
    <property type="entry name" value="DnaJ"/>
    <property type="match status" value="1"/>
</dbReference>
<dbReference type="PANTHER" id="PTHR36983">
    <property type="entry name" value="DNAJ HOMOLOG SUBFAMILY C MEMBER 13"/>
    <property type="match status" value="1"/>
</dbReference>
<dbReference type="InterPro" id="IPR001623">
    <property type="entry name" value="DnaJ_domain"/>
</dbReference>
<evidence type="ECO:0000313" key="2">
    <source>
        <dbReference type="EMBL" id="CAG5104740.1"/>
    </source>
</evidence>
<dbReference type="Pfam" id="PF14237">
    <property type="entry name" value="GYF_2"/>
    <property type="match status" value="1"/>
</dbReference>
<dbReference type="InterPro" id="IPR036869">
    <property type="entry name" value="J_dom_sf"/>
</dbReference>
<dbReference type="CDD" id="cd06257">
    <property type="entry name" value="DnaJ"/>
    <property type="match status" value="1"/>
</dbReference>
<dbReference type="PANTHER" id="PTHR36983:SF2">
    <property type="entry name" value="DNAJ HOMOLOG SUBFAMILY C MEMBER 13"/>
    <property type="match status" value="1"/>
</dbReference>
<reference evidence="2 3" key="1">
    <citation type="submission" date="2021-04" db="EMBL/GenBank/DDBJ databases">
        <authorList>
            <person name="Bliznina A."/>
        </authorList>
    </citation>
    <scope>NUCLEOTIDE SEQUENCE [LARGE SCALE GENOMIC DNA]</scope>
</reference>
<proteinExistence type="predicted"/>
<dbReference type="Gene3D" id="1.10.287.110">
    <property type="entry name" value="DnaJ domain"/>
    <property type="match status" value="1"/>
</dbReference>
<evidence type="ECO:0000259" key="1">
    <source>
        <dbReference type="PROSITE" id="PS50076"/>
    </source>
</evidence>
<dbReference type="SUPFAM" id="SSF46565">
    <property type="entry name" value="Chaperone J-domain"/>
    <property type="match status" value="1"/>
</dbReference>
<dbReference type="InterPro" id="IPR045802">
    <property type="entry name" value="GRV2/DNAJC13_N"/>
</dbReference>
<accession>A0ABN7SN38</accession>
<dbReference type="SMART" id="SM00271">
    <property type="entry name" value="DnaJ"/>
    <property type="match status" value="1"/>
</dbReference>
<dbReference type="InterPro" id="IPR025640">
    <property type="entry name" value="GYF_2"/>
</dbReference>
<evidence type="ECO:0000313" key="3">
    <source>
        <dbReference type="Proteomes" id="UP001158576"/>
    </source>
</evidence>
<protein>
    <submittedName>
        <fullName evidence="2">Oidioi.mRNA.OKI2018_I69.chr1.g1497.t1.cds</fullName>
    </submittedName>
</protein>
<dbReference type="Pfam" id="PF19432">
    <property type="entry name" value="RME-8_N"/>
    <property type="match status" value="2"/>
</dbReference>
<sequence length="2162" mass="243194">MSETQAVYYVTKHSWRGKYKRLFAITKKGLKTFNPSAPHEDTNAWGWDELNTISLDSKSRSQSEFLIHIKKKGKVETMKFSTEHRDELMTEAMQFYEKMAGLANVARFNAVKHKWDESVDHCTVIVGPASMYVVLKTGQIKHRFDYRLIQGFTEVTDVNGGFVVVYEEHKRLYLLGSNQRNEIIQACQEAAAANLCIGLKRIKPGISSVDFHSRRMGDFSTDEALTSYVEFNVTKTRPDGRPSTRRALCLTENCLIERDPATYSIASLRSLQRIAGIARSKANPQQFIIEFDNRRQNCYLSPERDSLLATLLDSVRGSGNRDVCVKSSPGDPHMRWAPLYAGPDEDIETLLLKFLGTGGNDVDDAVLRFNANVSASGLAFAVSQERLFAQNKEKLIEMAISALLSAKVKDPEAKFFALRRLVSSKAGFSAFTTLARFRDSLGAGVVEALKADDDAVLCAAVDSLAALMCPMHDNADLRQEQLNKISLLSSQKFLELLLGKLKSHCDKNSGALIISALLDLFTFVICPPFSETTAGENFDWMLTSIAGLGRSFFKLFQHPSLAIQKSAGLLMQAMIEEGSPEVVKNLQTLAIDEGAFLIHTHSALFSVGTRAAANRGLSRRLIALWATNFGPTQKLLRQILPAGLLRCLESSESVVLTDEAHWRGIQNRSKPPEEVQASQPKPIVLRRRRENTKIKENWNLLYYQCYKDHQKPDLIWNYKTREELRVTLENEIRTFTDAVAVIGNEDAAWNYAEFEVMFNSLASEVKVGDYYLRVLLDMDGKQSGLTIHQSPAFFSQLYHRFLLTTSSSMKVQCLHAMAIVYERCYEEIGLFEDAGYIVKLLETTKNKAERDRFVMFIEKLMLYRDNVKLVINAGGVKLLIDLVTLAHLQKNRPKTTVLQRNAIIAGEELEAELEEKEWYYGSAKGSTAEKDRTGPISSSEMKRLYEEGDITERTKVWAQGMDGWRCFVEVPQLKWTLLGEGEPILSESELSATILNIFTKMCEQYPARGTNGQLIRPPPRVKQLLCMSDALPHLVQLLLTFDVTLVEKVAKLLPLILVDSPLMPRLYLTGVFYFIIMYTGNNVLPIAVFLKMTHLLQSFKSEEIMSNSLKSRSILGQILPEAMIHYLENHSVEKFSEIFLGEFDTPEAIWNSEMRRQAIEKIAAHVADFSPRLRANTRAIYQYIPLPQIIYPSLEKELFCGYYYLRHLTNTQKFPKWPIRDPVRLLKDTLNNWRAELNKEPGGLSEDDALRTLGLDPAAGPFSEPKVRKAYFKMAQKYHPDKNPEGKEMFQAVNQAYEQLAAKSDEVDGPNPVNIRLLIKAQAILFENYRSELEPYKYAGYPMLVETVKSETDDEQLYSKVDAELLSPSVELAYYTVCCSALNAEELNREKGLFELRRSLNRCMGTLSKSSEATDLDAKVCLFVCRTLTMSAQFPSCVASLTEEPESLLEDIIRLLCSHLVQLQLAAVEAVAAFGMIPELRKSMINQGVLPILMEYLFEYDYTLEEAGIEKDMESNKQEQKNKLAKQALHAIIVLAGLLPTLKTDADIRRCLDCCMTSYLVSLMEQGDLALMLKLFTTNSETPLLIWEGMARNELADFLEKERETALRDASEVDLSRMANFKISAHSEELIVHGVFVRVFNEQPQFQLPDPEGYLKSLLDYLGNQAQYFASIGVDGTVDPTRLNQTSMALSSVFHVLSANQPYSLQCVNSLRLLSSFFVNDHTTSEIQLNTLRIFGIVASVQEVVLAIAQQRLLSSILLVVERLTAQEHQFFLQVLSALSSHPEIVKQFIPTGGVLYTTNLFANSTEPAVRKEAAALLAKAISDRLSGPRVRISLSKLLPPIFADAMADNAEASVALYEGIHENPELIWSEETRQQTSLYLERSARDLSQQQAKNPEIDWKPPTESFLPNKEFILGGVYIRLLLQNPGWQLRRPKEFITQLFDRITDLTEPTNGNVDQNELDQLSEAGCGLFTTQINLSKLVPGMGILPTLIKRLGETQYLRPILLLLNALCMESSCVGQIGEIQGSLRALKRCLIDDQMAMIAFETIFRATNHSNSNLTAQAISNDGEFVKALLEELSLNRVNKSSKAQIVKILKAFMECPEYGPQVAEILDESEIWKSYSSQRHDLFIEDRPVLAIQSGTAHAGYLTQGSAGVANAPPPS</sequence>